<feature type="domain" description="DNA replication/recombination mediator RecO N-terminal" evidence="8">
    <location>
        <begin position="18"/>
        <end position="93"/>
    </location>
</feature>
<dbReference type="AlphaFoldDB" id="A0A923E6F9"/>
<dbReference type="PANTHER" id="PTHR33991:SF1">
    <property type="entry name" value="DNA REPAIR PROTEIN RECO"/>
    <property type="match status" value="1"/>
</dbReference>
<keyword evidence="5 7" id="KW-0234">DNA repair</keyword>
<keyword evidence="4 7" id="KW-0233">DNA recombination</keyword>
<evidence type="ECO:0000313" key="10">
    <source>
        <dbReference type="Proteomes" id="UP000563151"/>
    </source>
</evidence>
<dbReference type="GO" id="GO:0006310">
    <property type="term" value="P:DNA recombination"/>
    <property type="evidence" value="ECO:0007669"/>
    <property type="project" value="UniProtKB-UniRule"/>
</dbReference>
<dbReference type="Gene3D" id="1.20.1440.120">
    <property type="entry name" value="Recombination protein O, C-terminal domain"/>
    <property type="match status" value="1"/>
</dbReference>
<dbReference type="RefSeq" id="WP_035144413.1">
    <property type="nucleotide sequence ID" value="NZ_JAAZWO010000005.1"/>
</dbReference>
<evidence type="ECO:0000256" key="1">
    <source>
        <dbReference type="ARBA" id="ARBA00007452"/>
    </source>
</evidence>
<dbReference type="GO" id="GO:0043590">
    <property type="term" value="C:bacterial nucleoid"/>
    <property type="evidence" value="ECO:0007669"/>
    <property type="project" value="TreeGrafter"/>
</dbReference>
<comment type="caution">
    <text evidence="9">The sequence shown here is derived from an EMBL/GenBank/DDBJ whole genome shotgun (WGS) entry which is preliminary data.</text>
</comment>
<evidence type="ECO:0000259" key="8">
    <source>
        <dbReference type="Pfam" id="PF11967"/>
    </source>
</evidence>
<evidence type="ECO:0000256" key="4">
    <source>
        <dbReference type="ARBA" id="ARBA00023172"/>
    </source>
</evidence>
<evidence type="ECO:0000256" key="3">
    <source>
        <dbReference type="ARBA" id="ARBA00022763"/>
    </source>
</evidence>
<reference evidence="9 10" key="1">
    <citation type="submission" date="2020-04" db="EMBL/GenBank/DDBJ databases">
        <title>Genomic insights into acetone-butanol-ethanol (ABE) fermentation by sequencing solventogenic clostridia strains.</title>
        <authorList>
            <person name="Brown S."/>
        </authorList>
    </citation>
    <scope>NUCLEOTIDE SEQUENCE [LARGE SCALE GENOMIC DNA]</scope>
    <source>
        <strain evidence="9 10">DJ011</strain>
    </source>
</reference>
<dbReference type="HAMAP" id="MF_00201">
    <property type="entry name" value="RecO"/>
    <property type="match status" value="1"/>
</dbReference>
<accession>A0A923E6F9</accession>
<sequence>MFLLNFTFWLGDDFLSIFDTRAVVIKTQDYKEWDKIIWFFSEKLGKISVIAKGAKKNRSKLFSSTLSFCYGNYNVYKGKGMYTLNEGDIIDSFQSLLSDLETITYASYFCELIDIALNEEESNRQLFKDFVGAFYLMKNKAVDLETLARIFELNILKASGYGLNLDKCSICRKKLSSSNYMSFQYLGGICGECEKINGIKISHASYNIIKYLNNLPLEKSYRIVIPNGLKEEIYKILNIIISQNYCRKPKSLETLKYIP</sequence>
<protein>
    <recommendedName>
        <fullName evidence="2 7">DNA repair protein RecO</fullName>
    </recommendedName>
    <alternativeName>
        <fullName evidence="6 7">Recombination protein O</fullName>
    </alternativeName>
</protein>
<organism evidence="9 10">
    <name type="scientific">Clostridium tetanomorphum</name>
    <dbReference type="NCBI Taxonomy" id="1553"/>
    <lineage>
        <taxon>Bacteria</taxon>
        <taxon>Bacillati</taxon>
        <taxon>Bacillota</taxon>
        <taxon>Clostridia</taxon>
        <taxon>Eubacteriales</taxon>
        <taxon>Clostridiaceae</taxon>
        <taxon>Clostridium</taxon>
    </lineage>
</organism>
<dbReference type="SUPFAM" id="SSF57863">
    <property type="entry name" value="ArfGap/RecO-like zinc finger"/>
    <property type="match status" value="1"/>
</dbReference>
<dbReference type="EMBL" id="JAAZWO010000005">
    <property type="protein sequence ID" value="MBC2397382.1"/>
    <property type="molecule type" value="Genomic_DNA"/>
</dbReference>
<dbReference type="PANTHER" id="PTHR33991">
    <property type="entry name" value="DNA REPAIR PROTEIN RECO"/>
    <property type="match status" value="1"/>
</dbReference>
<name>A0A923E6F9_CLOTT</name>
<keyword evidence="10" id="KW-1185">Reference proteome</keyword>
<dbReference type="GO" id="GO:0006302">
    <property type="term" value="P:double-strand break repair"/>
    <property type="evidence" value="ECO:0007669"/>
    <property type="project" value="TreeGrafter"/>
</dbReference>
<dbReference type="SUPFAM" id="SSF50249">
    <property type="entry name" value="Nucleic acid-binding proteins"/>
    <property type="match status" value="1"/>
</dbReference>
<comment type="similarity">
    <text evidence="1 7">Belongs to the RecO family.</text>
</comment>
<comment type="function">
    <text evidence="7">Involved in DNA repair and RecF pathway recombination.</text>
</comment>
<evidence type="ECO:0000256" key="6">
    <source>
        <dbReference type="ARBA" id="ARBA00033409"/>
    </source>
</evidence>
<evidence type="ECO:0000256" key="2">
    <source>
        <dbReference type="ARBA" id="ARBA00021310"/>
    </source>
</evidence>
<dbReference type="NCBIfam" id="TIGR00613">
    <property type="entry name" value="reco"/>
    <property type="match status" value="1"/>
</dbReference>
<evidence type="ECO:0000256" key="7">
    <source>
        <dbReference type="HAMAP-Rule" id="MF_00201"/>
    </source>
</evidence>
<dbReference type="InterPro" id="IPR037278">
    <property type="entry name" value="ARFGAP/RecO"/>
</dbReference>
<dbReference type="InterPro" id="IPR022572">
    <property type="entry name" value="DNA_rep/recomb_RecO_N"/>
</dbReference>
<gene>
    <name evidence="7 9" type="primary">recO</name>
    <name evidence="9" type="ORF">HGG79_06270</name>
</gene>
<evidence type="ECO:0000313" key="9">
    <source>
        <dbReference type="EMBL" id="MBC2397382.1"/>
    </source>
</evidence>
<proteinExistence type="inferred from homology"/>
<dbReference type="InterPro" id="IPR003717">
    <property type="entry name" value="RecO"/>
</dbReference>
<dbReference type="Pfam" id="PF11967">
    <property type="entry name" value="RecO_N"/>
    <property type="match status" value="1"/>
</dbReference>
<dbReference type="Proteomes" id="UP000563151">
    <property type="component" value="Unassembled WGS sequence"/>
</dbReference>
<dbReference type="InterPro" id="IPR012340">
    <property type="entry name" value="NA-bd_OB-fold"/>
</dbReference>
<evidence type="ECO:0000256" key="5">
    <source>
        <dbReference type="ARBA" id="ARBA00023204"/>
    </source>
</evidence>
<dbReference type="InterPro" id="IPR042242">
    <property type="entry name" value="RecO_C"/>
</dbReference>
<dbReference type="Gene3D" id="2.40.50.140">
    <property type="entry name" value="Nucleic acid-binding proteins"/>
    <property type="match status" value="1"/>
</dbReference>
<dbReference type="Pfam" id="PF02565">
    <property type="entry name" value="RecO_C"/>
    <property type="match status" value="1"/>
</dbReference>
<keyword evidence="3 7" id="KW-0227">DNA damage</keyword>